<accession>A0A9N8HYW0</accession>
<evidence type="ECO:0000313" key="2">
    <source>
        <dbReference type="EMBL" id="CAB9530861.1"/>
    </source>
</evidence>
<gene>
    <name evidence="2" type="ORF">SEMRO_3085_G343400.1</name>
</gene>
<name>A0A9N8HYW0_9STRA</name>
<feature type="compositionally biased region" description="Low complexity" evidence="1">
    <location>
        <begin position="18"/>
        <end position="28"/>
    </location>
</feature>
<proteinExistence type="predicted"/>
<keyword evidence="3" id="KW-1185">Reference proteome</keyword>
<protein>
    <submittedName>
        <fullName evidence="2">Uncharacterized protein</fullName>
    </submittedName>
</protein>
<comment type="caution">
    <text evidence="2">The sequence shown here is derived from an EMBL/GenBank/DDBJ whole genome shotgun (WGS) entry which is preliminary data.</text>
</comment>
<feature type="region of interest" description="Disordered" evidence="1">
    <location>
        <begin position="1"/>
        <end position="28"/>
    </location>
</feature>
<dbReference type="Proteomes" id="UP001153069">
    <property type="component" value="Unassembled WGS sequence"/>
</dbReference>
<feature type="compositionally biased region" description="Polar residues" evidence="1">
    <location>
        <begin position="1"/>
        <end position="15"/>
    </location>
</feature>
<organism evidence="2 3">
    <name type="scientific">Seminavis robusta</name>
    <dbReference type="NCBI Taxonomy" id="568900"/>
    <lineage>
        <taxon>Eukaryota</taxon>
        <taxon>Sar</taxon>
        <taxon>Stramenopiles</taxon>
        <taxon>Ochrophyta</taxon>
        <taxon>Bacillariophyta</taxon>
        <taxon>Bacillariophyceae</taxon>
        <taxon>Bacillariophycidae</taxon>
        <taxon>Naviculales</taxon>
        <taxon>Naviculaceae</taxon>
        <taxon>Seminavis</taxon>
    </lineage>
</organism>
<dbReference type="EMBL" id="CAICTM010003083">
    <property type="protein sequence ID" value="CAB9530861.1"/>
    <property type="molecule type" value="Genomic_DNA"/>
</dbReference>
<evidence type="ECO:0000256" key="1">
    <source>
        <dbReference type="SAM" id="MobiDB-lite"/>
    </source>
</evidence>
<dbReference type="AlphaFoldDB" id="A0A9N8HYW0"/>
<sequence length="90" mass="9697">MDQSPNTNATNGNETDNARTAASARQAADSQVTILSAVKIAYTMQHANRPADAPNRNRPIAANNDGAERMARLHDIISMAIDIVEDDFDS</sequence>
<evidence type="ECO:0000313" key="3">
    <source>
        <dbReference type="Proteomes" id="UP001153069"/>
    </source>
</evidence>
<reference evidence="2" key="1">
    <citation type="submission" date="2020-06" db="EMBL/GenBank/DDBJ databases">
        <authorList>
            <consortium name="Plant Systems Biology data submission"/>
        </authorList>
    </citation>
    <scope>NUCLEOTIDE SEQUENCE</scope>
    <source>
        <strain evidence="2">D6</strain>
    </source>
</reference>